<name>A0A554LL05_9BACT</name>
<comment type="caution">
    <text evidence="1">The sequence shown here is derived from an EMBL/GenBank/DDBJ whole genome shotgun (WGS) entry which is preliminary data.</text>
</comment>
<dbReference type="Proteomes" id="UP000315589">
    <property type="component" value="Unassembled WGS sequence"/>
</dbReference>
<feature type="non-terminal residue" evidence="1">
    <location>
        <position position="53"/>
    </location>
</feature>
<dbReference type="AlphaFoldDB" id="A0A554LL05"/>
<reference evidence="1 2" key="1">
    <citation type="submission" date="2017-07" db="EMBL/GenBank/DDBJ databases">
        <title>Mechanisms for carbon and nitrogen cycling indicate functional differentiation within the Candidate Phyla Radiation.</title>
        <authorList>
            <person name="Danczak R.E."/>
            <person name="Johnston M.D."/>
            <person name="Kenah C."/>
            <person name="Slattery M."/>
            <person name="Wrighton K.C."/>
            <person name="Wilkins M.J."/>
        </authorList>
    </citation>
    <scope>NUCLEOTIDE SEQUENCE [LARGE SCALE GENOMIC DNA]</scope>
    <source>
        <strain evidence="1">Licking1014_85</strain>
    </source>
</reference>
<accession>A0A554LL05</accession>
<evidence type="ECO:0000313" key="2">
    <source>
        <dbReference type="Proteomes" id="UP000315589"/>
    </source>
</evidence>
<protein>
    <submittedName>
        <fullName evidence="1">Uncharacterized protein</fullName>
    </submittedName>
</protein>
<gene>
    <name evidence="1" type="ORF">CEN91_254</name>
</gene>
<dbReference type="EMBL" id="VMGI01000029">
    <property type="protein sequence ID" value="TSC93319.1"/>
    <property type="molecule type" value="Genomic_DNA"/>
</dbReference>
<proteinExistence type="predicted"/>
<organism evidence="1 2">
    <name type="scientific">Candidatus Berkelbacteria bacterium Licking1014_85</name>
    <dbReference type="NCBI Taxonomy" id="2017148"/>
    <lineage>
        <taxon>Bacteria</taxon>
        <taxon>Candidatus Berkelbacteria</taxon>
    </lineage>
</organism>
<evidence type="ECO:0000313" key="1">
    <source>
        <dbReference type="EMBL" id="TSC93319.1"/>
    </source>
</evidence>
<sequence>MKIGSFFYNIIIVHNPRSWDYRKNLVGKCPLQLTLFLYLSNANIHNSNDFKVR</sequence>